<proteinExistence type="predicted"/>
<dbReference type="EMBL" id="ML170159">
    <property type="protein sequence ID" value="TDL27671.1"/>
    <property type="molecule type" value="Genomic_DNA"/>
</dbReference>
<protein>
    <submittedName>
        <fullName evidence="4">Kinase-like protein</fullName>
    </submittedName>
</protein>
<dbReference type="InterPro" id="IPR051681">
    <property type="entry name" value="Ser/Thr_Kinases-Pseudokinases"/>
</dbReference>
<dbReference type="VEuPathDB" id="FungiDB:BD410DRAFT_431814"/>
<accession>A0A4Y7QKC0</accession>
<dbReference type="InterPro" id="IPR011009">
    <property type="entry name" value="Kinase-like_dom_sf"/>
</dbReference>
<dbReference type="SUPFAM" id="SSF56112">
    <property type="entry name" value="Protein kinase-like (PK-like)"/>
    <property type="match status" value="1"/>
</dbReference>
<organism evidence="4 5">
    <name type="scientific">Rickenella mellea</name>
    <dbReference type="NCBI Taxonomy" id="50990"/>
    <lineage>
        <taxon>Eukaryota</taxon>
        <taxon>Fungi</taxon>
        <taxon>Dikarya</taxon>
        <taxon>Basidiomycota</taxon>
        <taxon>Agaricomycotina</taxon>
        <taxon>Agaricomycetes</taxon>
        <taxon>Hymenochaetales</taxon>
        <taxon>Rickenellaceae</taxon>
        <taxon>Rickenella</taxon>
    </lineage>
</organism>
<keyword evidence="4" id="KW-0808">Transferase</keyword>
<dbReference type="Gene3D" id="1.10.510.10">
    <property type="entry name" value="Transferase(Phosphotransferase) domain 1"/>
    <property type="match status" value="1"/>
</dbReference>
<keyword evidence="2" id="KW-0067">ATP-binding</keyword>
<keyword evidence="1" id="KW-0547">Nucleotide-binding</keyword>
<evidence type="ECO:0000313" key="4">
    <source>
        <dbReference type="EMBL" id="TDL27671.1"/>
    </source>
</evidence>
<evidence type="ECO:0000256" key="1">
    <source>
        <dbReference type="ARBA" id="ARBA00022741"/>
    </source>
</evidence>
<name>A0A4Y7QKC0_9AGAM</name>
<sequence>MPRGDLANVLEMRHTEKGPAKGSGSTIILDWSIKLSWAQQITRGVANLHAIQAYNGDIKSSNVLIDENGQALLIDFCPIGVTNEFAAPEILAIINDPEFEFEREITAMTDMYSLGLVLHALAEETTNVELPLVWRNKKTPTSYRDAVQQCLAADCRSRPAAVELLHSLGAT</sequence>
<gene>
    <name evidence="4" type="ORF">BD410DRAFT_431814</name>
</gene>
<dbReference type="AlphaFoldDB" id="A0A4Y7QKC0"/>
<reference evidence="4 5" key="1">
    <citation type="submission" date="2018-06" db="EMBL/GenBank/DDBJ databases">
        <title>A transcriptomic atlas of mushroom development highlights an independent origin of complex multicellularity.</title>
        <authorList>
            <consortium name="DOE Joint Genome Institute"/>
            <person name="Krizsan K."/>
            <person name="Almasi E."/>
            <person name="Merenyi Z."/>
            <person name="Sahu N."/>
            <person name="Viragh M."/>
            <person name="Koszo T."/>
            <person name="Mondo S."/>
            <person name="Kiss B."/>
            <person name="Balint B."/>
            <person name="Kues U."/>
            <person name="Barry K."/>
            <person name="Hegedus J.C."/>
            <person name="Henrissat B."/>
            <person name="Johnson J."/>
            <person name="Lipzen A."/>
            <person name="Ohm R."/>
            <person name="Nagy I."/>
            <person name="Pangilinan J."/>
            <person name="Yan J."/>
            <person name="Xiong Y."/>
            <person name="Grigoriev I.V."/>
            <person name="Hibbett D.S."/>
            <person name="Nagy L.G."/>
        </authorList>
    </citation>
    <scope>NUCLEOTIDE SEQUENCE [LARGE SCALE GENOMIC DNA]</scope>
    <source>
        <strain evidence="4 5">SZMC22713</strain>
    </source>
</reference>
<dbReference type="Proteomes" id="UP000294933">
    <property type="component" value="Unassembled WGS sequence"/>
</dbReference>
<keyword evidence="5" id="KW-1185">Reference proteome</keyword>
<keyword evidence="4" id="KW-0418">Kinase</keyword>
<dbReference type="InterPro" id="IPR000719">
    <property type="entry name" value="Prot_kinase_dom"/>
</dbReference>
<evidence type="ECO:0000313" key="5">
    <source>
        <dbReference type="Proteomes" id="UP000294933"/>
    </source>
</evidence>
<dbReference type="STRING" id="50990.A0A4Y7QKC0"/>
<evidence type="ECO:0000259" key="3">
    <source>
        <dbReference type="PROSITE" id="PS50011"/>
    </source>
</evidence>
<dbReference type="Pfam" id="PF00069">
    <property type="entry name" value="Pkinase"/>
    <property type="match status" value="1"/>
</dbReference>
<dbReference type="PANTHER" id="PTHR44329:SF298">
    <property type="entry name" value="MIXED LINEAGE KINASE DOMAIN-LIKE PROTEIN"/>
    <property type="match status" value="1"/>
</dbReference>
<dbReference type="GO" id="GO:0004674">
    <property type="term" value="F:protein serine/threonine kinase activity"/>
    <property type="evidence" value="ECO:0007669"/>
    <property type="project" value="TreeGrafter"/>
</dbReference>
<dbReference type="OrthoDB" id="3257280at2759"/>
<feature type="domain" description="Protein kinase" evidence="3">
    <location>
        <begin position="1"/>
        <end position="169"/>
    </location>
</feature>
<dbReference type="PANTHER" id="PTHR44329">
    <property type="entry name" value="SERINE/THREONINE-PROTEIN KINASE TNNI3K-RELATED"/>
    <property type="match status" value="1"/>
</dbReference>
<dbReference type="PROSITE" id="PS50011">
    <property type="entry name" value="PROTEIN_KINASE_DOM"/>
    <property type="match status" value="1"/>
</dbReference>
<evidence type="ECO:0000256" key="2">
    <source>
        <dbReference type="ARBA" id="ARBA00022840"/>
    </source>
</evidence>
<dbReference type="GO" id="GO:0005524">
    <property type="term" value="F:ATP binding"/>
    <property type="evidence" value="ECO:0007669"/>
    <property type="project" value="UniProtKB-KW"/>
</dbReference>